<protein>
    <recommendedName>
        <fullName evidence="2">Obg domain-containing protein</fullName>
    </recommendedName>
</protein>
<evidence type="ECO:0000313" key="3">
    <source>
        <dbReference type="EMBL" id="MBF1265983.1"/>
    </source>
</evidence>
<dbReference type="InterPro" id="IPR006169">
    <property type="entry name" value="GTP1_OBG_dom"/>
</dbReference>
<dbReference type="Gene3D" id="2.70.210.12">
    <property type="entry name" value="GTP1/OBG domain"/>
    <property type="match status" value="1"/>
</dbReference>
<gene>
    <name evidence="3" type="ORF">HXM80_10135</name>
</gene>
<dbReference type="InterPro" id="IPR036726">
    <property type="entry name" value="GTP1_OBG_dom_sf"/>
</dbReference>
<sequence length="36" mass="3794">MKFIDEAKIEVAAGKGGNGATSFRREKFVPRGGPDG</sequence>
<evidence type="ECO:0000313" key="4">
    <source>
        <dbReference type="Proteomes" id="UP000780345"/>
    </source>
</evidence>
<proteinExistence type="predicted"/>
<evidence type="ECO:0000259" key="2">
    <source>
        <dbReference type="PROSITE" id="PS51883"/>
    </source>
</evidence>
<feature type="non-terminal residue" evidence="3">
    <location>
        <position position="36"/>
    </location>
</feature>
<dbReference type="GO" id="GO:0042254">
    <property type="term" value="P:ribosome biogenesis"/>
    <property type="evidence" value="ECO:0007669"/>
    <property type="project" value="UniProtKB-UniRule"/>
</dbReference>
<dbReference type="SUPFAM" id="SSF82051">
    <property type="entry name" value="Obg GTP-binding protein N-terminal domain"/>
    <property type="match status" value="1"/>
</dbReference>
<accession>A0A930DIY3</accession>
<reference evidence="3" key="1">
    <citation type="submission" date="2020-04" db="EMBL/GenBank/DDBJ databases">
        <title>Deep metagenomics examines the oral microbiome during advanced dental caries in children, revealing novel taxa and co-occurrences with host molecules.</title>
        <authorList>
            <person name="Baker J.L."/>
            <person name="Morton J.T."/>
            <person name="Dinis M."/>
            <person name="Alvarez R."/>
            <person name="Tran N.C."/>
            <person name="Knight R."/>
            <person name="Edlund A."/>
        </authorList>
    </citation>
    <scope>NUCLEOTIDE SEQUENCE</scope>
    <source>
        <strain evidence="3">JCVI_32_bin.62</strain>
    </source>
</reference>
<dbReference type="EMBL" id="JABZQQ010000111">
    <property type="protein sequence ID" value="MBF1265983.1"/>
    <property type="molecule type" value="Genomic_DNA"/>
</dbReference>
<dbReference type="Proteomes" id="UP000780345">
    <property type="component" value="Unassembled WGS sequence"/>
</dbReference>
<dbReference type="AlphaFoldDB" id="A0A930DIY3"/>
<name>A0A930DIY3_NEISI</name>
<evidence type="ECO:0000256" key="1">
    <source>
        <dbReference type="SAM" id="MobiDB-lite"/>
    </source>
</evidence>
<comment type="caution">
    <text evidence="3">The sequence shown here is derived from an EMBL/GenBank/DDBJ whole genome shotgun (WGS) entry which is preliminary data.</text>
</comment>
<organism evidence="3 4">
    <name type="scientific">Neisseria sicca</name>
    <dbReference type="NCBI Taxonomy" id="490"/>
    <lineage>
        <taxon>Bacteria</taxon>
        <taxon>Pseudomonadati</taxon>
        <taxon>Pseudomonadota</taxon>
        <taxon>Betaproteobacteria</taxon>
        <taxon>Neisseriales</taxon>
        <taxon>Neisseriaceae</taxon>
        <taxon>Neisseria</taxon>
    </lineage>
</organism>
<feature type="region of interest" description="Disordered" evidence="1">
    <location>
        <begin position="14"/>
        <end position="36"/>
    </location>
</feature>
<feature type="domain" description="Obg" evidence="2">
    <location>
        <begin position="1"/>
        <end position="36"/>
    </location>
</feature>
<dbReference type="Pfam" id="PF01018">
    <property type="entry name" value="GTP1_OBG"/>
    <property type="match status" value="1"/>
</dbReference>
<dbReference type="PROSITE" id="PS51883">
    <property type="entry name" value="OBG"/>
    <property type="match status" value="1"/>
</dbReference>